<protein>
    <submittedName>
        <fullName evidence="3">Ribbon-helix-helix protein, CopG family</fullName>
    </submittedName>
</protein>
<dbReference type="InterPro" id="IPR013321">
    <property type="entry name" value="Arc_rbn_hlx_hlx"/>
</dbReference>
<dbReference type="Gene3D" id="1.10.1220.10">
    <property type="entry name" value="Met repressor-like"/>
    <property type="match status" value="1"/>
</dbReference>
<dbReference type="InterPro" id="IPR002145">
    <property type="entry name" value="CopG"/>
</dbReference>
<dbReference type="CDD" id="cd22231">
    <property type="entry name" value="RHH_NikR_HicB-like"/>
    <property type="match status" value="1"/>
</dbReference>
<comment type="caution">
    <text evidence="3">The sequence shown here is derived from an EMBL/GenBank/DDBJ whole genome shotgun (WGS) entry which is preliminary data.</text>
</comment>
<organism evidence="3 4">
    <name type="scientific">Candidatus Desulfatibia vada</name>
    <dbReference type="NCBI Taxonomy" id="2841696"/>
    <lineage>
        <taxon>Bacteria</taxon>
        <taxon>Pseudomonadati</taxon>
        <taxon>Thermodesulfobacteriota</taxon>
        <taxon>Desulfobacteria</taxon>
        <taxon>Desulfobacterales</taxon>
        <taxon>Desulfobacterales incertae sedis</taxon>
        <taxon>Candidatus Desulfatibia</taxon>
    </lineage>
</organism>
<proteinExistence type="predicted"/>
<gene>
    <name evidence="3" type="ORF">H8D96_04815</name>
</gene>
<dbReference type="AlphaFoldDB" id="A0A8J6P1M2"/>
<sequence length="77" mass="9001">MRTIQMTLDDDLVETVDKIAKDLKTTRSAFTRNALRVAVNRINIQRLEEKHKQGYKSHPAKKDEFGVWEKEQDWGDG</sequence>
<feature type="domain" description="Ribbon-helix-helix protein CopG" evidence="2">
    <location>
        <begin position="4"/>
        <end position="38"/>
    </location>
</feature>
<evidence type="ECO:0000259" key="2">
    <source>
        <dbReference type="Pfam" id="PF01402"/>
    </source>
</evidence>
<dbReference type="EMBL" id="JACNIG010000122">
    <property type="protein sequence ID" value="MBC8431220.1"/>
    <property type="molecule type" value="Genomic_DNA"/>
</dbReference>
<dbReference type="GO" id="GO:0006355">
    <property type="term" value="P:regulation of DNA-templated transcription"/>
    <property type="evidence" value="ECO:0007669"/>
    <property type="project" value="InterPro"/>
</dbReference>
<evidence type="ECO:0000313" key="3">
    <source>
        <dbReference type="EMBL" id="MBC8431220.1"/>
    </source>
</evidence>
<reference evidence="3 4" key="1">
    <citation type="submission" date="2020-08" db="EMBL/GenBank/DDBJ databases">
        <title>Bridging the membrane lipid divide: bacteria of the FCB group superphylum have the potential to synthesize archaeal ether lipids.</title>
        <authorList>
            <person name="Villanueva L."/>
            <person name="Von Meijenfeldt F.A.B."/>
            <person name="Westbye A.B."/>
            <person name="Yadav S."/>
            <person name="Hopmans E.C."/>
            <person name="Dutilh B.E."/>
            <person name="Sinninghe Damste J.S."/>
        </authorList>
    </citation>
    <scope>NUCLEOTIDE SEQUENCE [LARGE SCALE GENOMIC DNA]</scope>
    <source>
        <strain evidence="3">NIOZ-UU17</strain>
    </source>
</reference>
<evidence type="ECO:0000256" key="1">
    <source>
        <dbReference type="SAM" id="MobiDB-lite"/>
    </source>
</evidence>
<evidence type="ECO:0000313" key="4">
    <source>
        <dbReference type="Proteomes" id="UP000605201"/>
    </source>
</evidence>
<name>A0A8J6P1M2_9BACT</name>
<feature type="region of interest" description="Disordered" evidence="1">
    <location>
        <begin position="50"/>
        <end position="77"/>
    </location>
</feature>
<feature type="compositionally biased region" description="Basic and acidic residues" evidence="1">
    <location>
        <begin position="60"/>
        <end position="77"/>
    </location>
</feature>
<dbReference type="Proteomes" id="UP000605201">
    <property type="component" value="Unassembled WGS sequence"/>
</dbReference>
<dbReference type="Pfam" id="PF01402">
    <property type="entry name" value="RHH_1"/>
    <property type="match status" value="1"/>
</dbReference>
<accession>A0A8J6P1M2</accession>